<keyword evidence="3" id="KW-1185">Reference proteome</keyword>
<dbReference type="InterPro" id="IPR013830">
    <property type="entry name" value="SGNH_hydro"/>
</dbReference>
<dbReference type="InterPro" id="IPR045136">
    <property type="entry name" value="Iah1-like"/>
</dbReference>
<dbReference type="PANTHER" id="PTHR14209:SF19">
    <property type="entry name" value="ISOAMYL ACETATE-HYDROLYZING ESTERASE 1 HOMOLOG"/>
    <property type="match status" value="1"/>
</dbReference>
<protein>
    <submittedName>
        <fullName evidence="2">Isoamyl acetate-hydrolyzing esterase</fullName>
    </submittedName>
</protein>
<dbReference type="CDD" id="cd01838">
    <property type="entry name" value="Isoamyl_acetate_hydrolase_like"/>
    <property type="match status" value="1"/>
</dbReference>
<dbReference type="Proteomes" id="UP001437256">
    <property type="component" value="Unassembled WGS sequence"/>
</dbReference>
<gene>
    <name evidence="2" type="primary">IAH1</name>
    <name evidence="2" type="ORF">AAF712_001315</name>
</gene>
<dbReference type="EMBL" id="JBBXMP010000003">
    <property type="protein sequence ID" value="KAL0071458.1"/>
    <property type="molecule type" value="Genomic_DNA"/>
</dbReference>
<dbReference type="SUPFAM" id="SSF52266">
    <property type="entry name" value="SGNH hydrolase"/>
    <property type="match status" value="1"/>
</dbReference>
<evidence type="ECO:0000313" key="3">
    <source>
        <dbReference type="Proteomes" id="UP001437256"/>
    </source>
</evidence>
<comment type="caution">
    <text evidence="2">The sequence shown here is derived from an EMBL/GenBank/DDBJ whole genome shotgun (WGS) entry which is preliminary data.</text>
</comment>
<reference evidence="2 3" key="1">
    <citation type="submission" date="2024-05" db="EMBL/GenBank/DDBJ databases">
        <title>A draft genome resource for the thread blight pathogen Marasmius tenuissimus strain MS-2.</title>
        <authorList>
            <person name="Yulfo-Soto G.E."/>
            <person name="Baruah I.K."/>
            <person name="Amoako-Attah I."/>
            <person name="Bukari Y."/>
            <person name="Meinhardt L.W."/>
            <person name="Bailey B.A."/>
            <person name="Cohen S.P."/>
        </authorList>
    </citation>
    <scope>NUCLEOTIDE SEQUENCE [LARGE SCALE GENOMIC DNA]</scope>
    <source>
        <strain evidence="2 3">MS-2</strain>
    </source>
</reference>
<dbReference type="Pfam" id="PF13472">
    <property type="entry name" value="Lipase_GDSL_2"/>
    <property type="match status" value="1"/>
</dbReference>
<feature type="domain" description="SGNH hydrolase-type esterase" evidence="1">
    <location>
        <begin position="11"/>
        <end position="208"/>
    </location>
</feature>
<organism evidence="2 3">
    <name type="scientific">Marasmius tenuissimus</name>
    <dbReference type="NCBI Taxonomy" id="585030"/>
    <lineage>
        <taxon>Eukaryota</taxon>
        <taxon>Fungi</taxon>
        <taxon>Dikarya</taxon>
        <taxon>Basidiomycota</taxon>
        <taxon>Agaricomycotina</taxon>
        <taxon>Agaricomycetes</taxon>
        <taxon>Agaricomycetidae</taxon>
        <taxon>Agaricales</taxon>
        <taxon>Marasmiineae</taxon>
        <taxon>Marasmiaceae</taxon>
        <taxon>Marasmius</taxon>
    </lineage>
</organism>
<name>A0ABR3ACL6_9AGAR</name>
<evidence type="ECO:0000313" key="2">
    <source>
        <dbReference type="EMBL" id="KAL0071458.1"/>
    </source>
</evidence>
<sequence>MAANVHDCVMLFGDSITQAAWDQEGFGAKLANAYSRKLDVLNRGLAGYNTDWAIPVFEKVFARTEDQGRVPKVRLLVIWFGANDACIEPSPQHVPVTKFVSNLKHIVSLVRSPKSMFYSPETKIILITPPPINTHQRRADLASRTPPQELDRLFDTTKQYAEAVKDAATEEKVGIVDIWSALWNGSGQEEGNLSKYLSDGLHLTREGYMVVYDELLETIRRTCPELHPDAIEYVFPRWDEVAGLNRAGNAGA</sequence>
<dbReference type="PANTHER" id="PTHR14209">
    <property type="entry name" value="ISOAMYL ACETATE-HYDROLYZING ESTERASE 1"/>
    <property type="match status" value="1"/>
</dbReference>
<evidence type="ECO:0000259" key="1">
    <source>
        <dbReference type="Pfam" id="PF13472"/>
    </source>
</evidence>
<proteinExistence type="predicted"/>
<dbReference type="Gene3D" id="3.40.50.1110">
    <property type="entry name" value="SGNH hydrolase"/>
    <property type="match status" value="1"/>
</dbReference>
<dbReference type="InterPro" id="IPR036514">
    <property type="entry name" value="SGNH_hydro_sf"/>
</dbReference>
<accession>A0ABR3ACL6</accession>